<feature type="transmembrane region" description="Helical" evidence="2">
    <location>
        <begin position="358"/>
        <end position="379"/>
    </location>
</feature>
<feature type="region of interest" description="Disordered" evidence="1">
    <location>
        <begin position="753"/>
        <end position="780"/>
    </location>
</feature>
<feature type="transmembrane region" description="Helical" evidence="2">
    <location>
        <begin position="201"/>
        <end position="223"/>
    </location>
</feature>
<feature type="transmembrane region" description="Helical" evidence="2">
    <location>
        <begin position="151"/>
        <end position="171"/>
    </location>
</feature>
<feature type="transmembrane region" description="Helical" evidence="2">
    <location>
        <begin position="318"/>
        <end position="338"/>
    </location>
</feature>
<protein>
    <recommendedName>
        <fullName evidence="5">TrbL/VirB6 plasmid conjugal transfer protein</fullName>
    </recommendedName>
</protein>
<sequence>MKKILPYILIFVILVGLFSPMVKVGAADPVLGTCAISNLTEGGPVPEVNHKDPNPAPITFEECQAKKTRNNIVNWTENGKTKAEIVKEPVPKNTEGNSDFDNTVNDQLCVLIHWANGTMQGCILQIVYWTFYTLGGWLLAVAAYVFNYLIAITLSSTFLMAGFVPSAWATVRDFSNIFFIIVLLYLAIETILGFSHEAKKIIVRVIIMALLINFSMFFTKILIDTSNVLALVFYNKIKVQSPNSGSWKDVAGGLTNSFNPTTKLNADFFKSAADITVPGKPPTGSGVSVGTLIGITVIAGAIMLFAAYALFVSALSFLGRLVELFILIIFSPFAFMSWSVPFLSGTEYIGWDSWFKRLFSVSFMAPIFMFFLYFIFLLLDKPMFSGIGEGSNDLMLKLLGMIIPALVVLVLLLKATSFAKKGSGALGEVAISGAKLAAGLAVGGIALGGAAALRGTVGSVAKSVQNDSARGKALQLKSNLKDNFKTTASYINPMSYVRSMGTLGKYATAGVAQGIHAVGIGEKMKSLDKNLEEKSHSTHMLDAKAQQEYGDTHGKDVKYKDLIESEQEKVKKEIDKDEIAKKKYGDQFQKLGSPQKAEIMKDYDDGVRIIEDSAGVKTMAKVLDINHNAIAPVDAVTNNPIKDSKTGNDLKANEGKIRSDVIAEQSKVNSALGEFVQALRKGSYDIRNLPDMSAKSKGIFPKGAVGLAAMVAAGVRMGLKKGGGIEYGTPQKDAWKDVKNTITEALKNVKINVSSGGGGSHGGGHSGGDHGVKEVKSVGH</sequence>
<feature type="compositionally biased region" description="Basic and acidic residues" evidence="1">
    <location>
        <begin position="767"/>
        <end position="780"/>
    </location>
</feature>
<dbReference type="EMBL" id="LBQZ01000005">
    <property type="protein sequence ID" value="KKP89265.1"/>
    <property type="molecule type" value="Genomic_DNA"/>
</dbReference>
<evidence type="ECO:0000256" key="1">
    <source>
        <dbReference type="SAM" id="MobiDB-lite"/>
    </source>
</evidence>
<feature type="transmembrane region" description="Helical" evidence="2">
    <location>
        <begin position="433"/>
        <end position="453"/>
    </location>
</feature>
<feature type="transmembrane region" description="Helical" evidence="2">
    <location>
        <begin position="177"/>
        <end position="194"/>
    </location>
</feature>
<evidence type="ECO:0000256" key="2">
    <source>
        <dbReference type="SAM" id="Phobius"/>
    </source>
</evidence>
<feature type="compositionally biased region" description="Gly residues" evidence="1">
    <location>
        <begin position="755"/>
        <end position="766"/>
    </location>
</feature>
<feature type="transmembrane region" description="Helical" evidence="2">
    <location>
        <begin position="394"/>
        <end position="413"/>
    </location>
</feature>
<feature type="transmembrane region" description="Helical" evidence="2">
    <location>
        <begin position="287"/>
        <end position="311"/>
    </location>
</feature>
<evidence type="ECO:0000313" key="3">
    <source>
        <dbReference type="EMBL" id="KKP89265.1"/>
    </source>
</evidence>
<comment type="caution">
    <text evidence="3">The sequence shown here is derived from an EMBL/GenBank/DDBJ whole genome shotgun (WGS) entry which is preliminary data.</text>
</comment>
<name>A0A0G0FP78_9BACT</name>
<reference evidence="3 4" key="1">
    <citation type="journal article" date="2015" name="Nature">
        <title>rRNA introns, odd ribosomes, and small enigmatic genomes across a large radiation of phyla.</title>
        <authorList>
            <person name="Brown C.T."/>
            <person name="Hug L.A."/>
            <person name="Thomas B.C."/>
            <person name="Sharon I."/>
            <person name="Castelle C.J."/>
            <person name="Singh A."/>
            <person name="Wilkins M.J."/>
            <person name="Williams K.H."/>
            <person name="Banfield J.F."/>
        </authorList>
    </citation>
    <scope>NUCLEOTIDE SEQUENCE [LARGE SCALE GENOMIC DNA]</scope>
</reference>
<keyword evidence="2" id="KW-1133">Transmembrane helix</keyword>
<accession>A0A0G0FP78</accession>
<dbReference type="Proteomes" id="UP000034798">
    <property type="component" value="Unassembled WGS sequence"/>
</dbReference>
<dbReference type="AlphaFoldDB" id="A0A0G0FP78"/>
<gene>
    <name evidence="3" type="ORF">UR91_C0005G0001</name>
</gene>
<evidence type="ECO:0000313" key="4">
    <source>
        <dbReference type="Proteomes" id="UP000034798"/>
    </source>
</evidence>
<keyword evidence="2" id="KW-0812">Transmembrane</keyword>
<evidence type="ECO:0008006" key="5">
    <source>
        <dbReference type="Google" id="ProtNLM"/>
    </source>
</evidence>
<keyword evidence="2" id="KW-0472">Membrane</keyword>
<organism evidence="3 4">
    <name type="scientific">Candidatus Nomurabacteria bacterium GW2011_GWC2_35_8</name>
    <dbReference type="NCBI Taxonomy" id="1618752"/>
    <lineage>
        <taxon>Bacteria</taxon>
        <taxon>Candidatus Nomuraibacteriota</taxon>
    </lineage>
</organism>
<proteinExistence type="predicted"/>